<keyword evidence="1" id="KW-1133">Transmembrane helix</keyword>
<accession>A0A3G4ZX31</accession>
<gene>
    <name evidence="2" type="ORF">Edafosvirus45_3</name>
</gene>
<reference evidence="2" key="1">
    <citation type="submission" date="2018-10" db="EMBL/GenBank/DDBJ databases">
        <title>Hidden diversity of soil giant viruses.</title>
        <authorList>
            <person name="Schulz F."/>
            <person name="Alteio L."/>
            <person name="Goudeau D."/>
            <person name="Ryan E.M."/>
            <person name="Malmstrom R.R."/>
            <person name="Blanchard J."/>
            <person name="Woyke T."/>
        </authorList>
    </citation>
    <scope>NUCLEOTIDE SEQUENCE</scope>
    <source>
        <strain evidence="2">EDV1</strain>
    </source>
</reference>
<dbReference type="EMBL" id="MK072110">
    <property type="protein sequence ID" value="AYV78894.1"/>
    <property type="molecule type" value="Genomic_DNA"/>
</dbReference>
<organism evidence="2">
    <name type="scientific">Edafosvirus sp</name>
    <dbReference type="NCBI Taxonomy" id="2487765"/>
    <lineage>
        <taxon>Viruses</taxon>
        <taxon>Varidnaviria</taxon>
        <taxon>Bamfordvirae</taxon>
        <taxon>Nucleocytoviricota</taxon>
        <taxon>Megaviricetes</taxon>
        <taxon>Imitervirales</taxon>
        <taxon>Mimiviridae</taxon>
        <taxon>Klosneuvirinae</taxon>
    </lineage>
</organism>
<name>A0A3G4ZX31_9VIRU</name>
<protein>
    <submittedName>
        <fullName evidence="2">Uncharacterized protein</fullName>
    </submittedName>
</protein>
<feature type="transmembrane region" description="Helical" evidence="1">
    <location>
        <begin position="6"/>
        <end position="23"/>
    </location>
</feature>
<proteinExistence type="predicted"/>
<keyword evidence="1" id="KW-0472">Membrane</keyword>
<keyword evidence="1" id="KW-0812">Transmembrane</keyword>
<feature type="transmembrane region" description="Helical" evidence="1">
    <location>
        <begin position="60"/>
        <end position="77"/>
    </location>
</feature>
<evidence type="ECO:0000313" key="2">
    <source>
        <dbReference type="EMBL" id="AYV78894.1"/>
    </source>
</evidence>
<sequence>MSFIDNEYVITILFIFLIIYASLSQVQLPNSIVNLFKNNIFRVVFLSLLLVYTFNKAPHVAIIVSLIFVLTLYYIEIQETKENFIYLETFCDQLKKYELIKKNKNKQICE</sequence>
<evidence type="ECO:0000256" key="1">
    <source>
        <dbReference type="SAM" id="Phobius"/>
    </source>
</evidence>